<dbReference type="PROSITE" id="PS00141">
    <property type="entry name" value="ASP_PROTEASE"/>
    <property type="match status" value="1"/>
</dbReference>
<dbReference type="Pfam" id="PF13975">
    <property type="entry name" value="gag-asp_proteas"/>
    <property type="match status" value="1"/>
</dbReference>
<proteinExistence type="predicted"/>
<gene>
    <name evidence="1" type="ORF">Zmor_018205</name>
</gene>
<organism evidence="1 2">
    <name type="scientific">Zophobas morio</name>
    <dbReference type="NCBI Taxonomy" id="2755281"/>
    <lineage>
        <taxon>Eukaryota</taxon>
        <taxon>Metazoa</taxon>
        <taxon>Ecdysozoa</taxon>
        <taxon>Arthropoda</taxon>
        <taxon>Hexapoda</taxon>
        <taxon>Insecta</taxon>
        <taxon>Pterygota</taxon>
        <taxon>Neoptera</taxon>
        <taxon>Endopterygota</taxon>
        <taxon>Coleoptera</taxon>
        <taxon>Polyphaga</taxon>
        <taxon>Cucujiformia</taxon>
        <taxon>Tenebrionidae</taxon>
        <taxon>Zophobas</taxon>
    </lineage>
</organism>
<dbReference type="Proteomes" id="UP001168821">
    <property type="component" value="Unassembled WGS sequence"/>
</dbReference>
<dbReference type="InterPro" id="IPR001969">
    <property type="entry name" value="Aspartic_peptidase_AS"/>
</dbReference>
<evidence type="ECO:0000313" key="2">
    <source>
        <dbReference type="Proteomes" id="UP001168821"/>
    </source>
</evidence>
<comment type="caution">
    <text evidence="1">The sequence shown here is derived from an EMBL/GenBank/DDBJ whole genome shotgun (WGS) entry which is preliminary data.</text>
</comment>
<dbReference type="AlphaFoldDB" id="A0AA38MDB8"/>
<name>A0AA38MDB8_9CUCU</name>
<dbReference type="InterPro" id="IPR021109">
    <property type="entry name" value="Peptidase_aspartic_dom_sf"/>
</dbReference>
<dbReference type="CDD" id="cd00303">
    <property type="entry name" value="retropepsin_like"/>
    <property type="match status" value="1"/>
</dbReference>
<accession>A0AA38MDB8</accession>
<evidence type="ECO:0000313" key="1">
    <source>
        <dbReference type="EMBL" id="KAJ3652222.1"/>
    </source>
</evidence>
<dbReference type="GO" id="GO:0006508">
    <property type="term" value="P:proteolysis"/>
    <property type="evidence" value="ECO:0007669"/>
    <property type="project" value="InterPro"/>
</dbReference>
<keyword evidence="2" id="KW-1185">Reference proteome</keyword>
<dbReference type="Gene3D" id="2.40.70.10">
    <property type="entry name" value="Acid Proteases"/>
    <property type="match status" value="1"/>
</dbReference>
<dbReference type="EMBL" id="JALNTZ010000005">
    <property type="protein sequence ID" value="KAJ3652222.1"/>
    <property type="molecule type" value="Genomic_DNA"/>
</dbReference>
<dbReference type="SUPFAM" id="SSF50630">
    <property type="entry name" value="Acid proteases"/>
    <property type="match status" value="1"/>
</dbReference>
<reference evidence="1" key="1">
    <citation type="journal article" date="2023" name="G3 (Bethesda)">
        <title>Whole genome assemblies of Zophobas morio and Tenebrio molitor.</title>
        <authorList>
            <person name="Kaur S."/>
            <person name="Stinson S.A."/>
            <person name="diCenzo G.C."/>
        </authorList>
    </citation>
    <scope>NUCLEOTIDE SEQUENCE</scope>
    <source>
        <strain evidence="1">QUZm001</strain>
    </source>
</reference>
<dbReference type="GO" id="GO:0004190">
    <property type="term" value="F:aspartic-type endopeptidase activity"/>
    <property type="evidence" value="ECO:0007669"/>
    <property type="project" value="InterPro"/>
</dbReference>
<sequence length="302" mass="34479">MEKLLEKVLSQIDDLIRRLKNDISRKQSMECYRDGRQGRLKRDCRARLPAPRRNTQRRSHRDVKGAITLGNGFTGENKATSEVKIRSFTKDNGSTVSGKIYENPAAITIDTGAEVSIVRNGLVRAEDVEVIPETIRLKTVIGESTLIMGEAEVEICVGQLKISHRVLVANMEDDFILGMDLISRRGLTIDPMKKVLRLGNEDFELNQRCIEAKPARLVAYQNCRHYDEAEQPKARSNRRKKAVVEDDQWTTARCRKDQEENKDIGPLLRWKEDGMDRPGWSEVSGESPSFKTLWAQWDSLRV</sequence>
<evidence type="ECO:0008006" key="3">
    <source>
        <dbReference type="Google" id="ProtNLM"/>
    </source>
</evidence>
<protein>
    <recommendedName>
        <fullName evidence="3">Peptidase A2 domain-containing protein</fullName>
    </recommendedName>
</protein>